<protein>
    <submittedName>
        <fullName evidence="1">Sarcosine oxidase, gamma subunit family</fullName>
    </submittedName>
</protein>
<evidence type="ECO:0000313" key="1">
    <source>
        <dbReference type="EMBL" id="CUH77854.1"/>
    </source>
</evidence>
<evidence type="ECO:0000313" key="2">
    <source>
        <dbReference type="Proteomes" id="UP000054935"/>
    </source>
</evidence>
<dbReference type="STRING" id="441103.TRN7648_01654"/>
<dbReference type="SUPFAM" id="SSF103025">
    <property type="entry name" value="Folate-binding domain"/>
    <property type="match status" value="1"/>
</dbReference>
<dbReference type="InterPro" id="IPR027266">
    <property type="entry name" value="TrmE/GcvT-like"/>
</dbReference>
<organism evidence="1 2">
    <name type="scientific">Tropicibacter naphthalenivorans</name>
    <dbReference type="NCBI Taxonomy" id="441103"/>
    <lineage>
        <taxon>Bacteria</taxon>
        <taxon>Pseudomonadati</taxon>
        <taxon>Pseudomonadota</taxon>
        <taxon>Alphaproteobacteria</taxon>
        <taxon>Rhodobacterales</taxon>
        <taxon>Roseobacteraceae</taxon>
        <taxon>Tropicibacter</taxon>
    </lineage>
</organism>
<gene>
    <name evidence="1" type="ORF">TRN7648_01654</name>
</gene>
<proteinExistence type="predicted"/>
<reference evidence="1 2" key="1">
    <citation type="submission" date="2015-09" db="EMBL/GenBank/DDBJ databases">
        <authorList>
            <consortium name="Swine Surveillance"/>
        </authorList>
    </citation>
    <scope>NUCLEOTIDE SEQUENCE [LARGE SCALE GENOMIC DNA]</scope>
    <source>
        <strain evidence="1 2">CECT 7648</strain>
    </source>
</reference>
<accession>A0A0P1G883</accession>
<dbReference type="Gene3D" id="3.30.1360.120">
    <property type="entry name" value="Probable tRNA modification gtpase trme, domain 1"/>
    <property type="match status" value="1"/>
</dbReference>
<dbReference type="EMBL" id="CYSE01000003">
    <property type="protein sequence ID" value="CUH77854.1"/>
    <property type="molecule type" value="Genomic_DNA"/>
</dbReference>
<dbReference type="AlphaFoldDB" id="A0A0P1G883"/>
<dbReference type="Proteomes" id="UP000054935">
    <property type="component" value="Unassembled WGS sequence"/>
</dbReference>
<name>A0A0P1G883_9RHOB</name>
<keyword evidence="2" id="KW-1185">Reference proteome</keyword>
<sequence>MDRLTAVSPGADLLPVRQGALTLEEVLPGEITSIAPFRGQRKAVTQALLAALGVGFPEANCLTRKGELRCVWMGRDLAFLMGARLTADLGGLAAVTDQSDGWIVLKLSGAGAEDVLARLVPADLRAAAFPEGAAIRTQLGHMNVSVARTGGGLQIMGFRSMARTLVQEIADAMASVAARAGAG</sequence>
<dbReference type="RefSeq" id="WP_234988870.1">
    <property type="nucleotide sequence ID" value="NZ_CYSE01000003.1"/>
</dbReference>